<feature type="compositionally biased region" description="Basic and acidic residues" evidence="1">
    <location>
        <begin position="1"/>
        <end position="11"/>
    </location>
</feature>
<evidence type="ECO:0000313" key="2">
    <source>
        <dbReference type="EMBL" id="KAK2120815.1"/>
    </source>
</evidence>
<feature type="compositionally biased region" description="Basic and acidic residues" evidence="1">
    <location>
        <begin position="386"/>
        <end position="402"/>
    </location>
</feature>
<feature type="region of interest" description="Disordered" evidence="1">
    <location>
        <begin position="298"/>
        <end position="423"/>
    </location>
</feature>
<feature type="region of interest" description="Disordered" evidence="1">
    <location>
        <begin position="448"/>
        <end position="472"/>
    </location>
</feature>
<organism evidence="2 3">
    <name type="scientific">Saguinus oedipus</name>
    <name type="common">Cotton-top tamarin</name>
    <name type="synonym">Oedipomidas oedipus</name>
    <dbReference type="NCBI Taxonomy" id="9490"/>
    <lineage>
        <taxon>Eukaryota</taxon>
        <taxon>Metazoa</taxon>
        <taxon>Chordata</taxon>
        <taxon>Craniata</taxon>
        <taxon>Vertebrata</taxon>
        <taxon>Euteleostomi</taxon>
        <taxon>Mammalia</taxon>
        <taxon>Eutheria</taxon>
        <taxon>Euarchontoglires</taxon>
        <taxon>Primates</taxon>
        <taxon>Haplorrhini</taxon>
        <taxon>Platyrrhini</taxon>
        <taxon>Cebidae</taxon>
        <taxon>Callitrichinae</taxon>
        <taxon>Saguinus</taxon>
    </lineage>
</organism>
<accession>A0ABQ9WGN6</accession>
<evidence type="ECO:0000256" key="1">
    <source>
        <dbReference type="SAM" id="MobiDB-lite"/>
    </source>
</evidence>
<name>A0ABQ9WGN6_SAGOE</name>
<feature type="region of interest" description="Disordered" evidence="1">
    <location>
        <begin position="1"/>
        <end position="40"/>
    </location>
</feature>
<feature type="compositionally biased region" description="Polar residues" evidence="1">
    <location>
        <begin position="218"/>
        <end position="231"/>
    </location>
</feature>
<keyword evidence="3" id="KW-1185">Reference proteome</keyword>
<reference evidence="2 3" key="1">
    <citation type="submission" date="2023-05" db="EMBL/GenBank/DDBJ databases">
        <title>B98-5 Cell Line De Novo Hybrid Assembly: An Optical Mapping Approach.</title>
        <authorList>
            <person name="Kananen K."/>
            <person name="Auerbach J.A."/>
            <person name="Kautto E."/>
            <person name="Blachly J.S."/>
        </authorList>
    </citation>
    <scope>NUCLEOTIDE SEQUENCE [LARGE SCALE GENOMIC DNA]</scope>
    <source>
        <strain evidence="2">B95-8</strain>
        <tissue evidence="2">Cell line</tissue>
    </source>
</reference>
<dbReference type="Proteomes" id="UP001266305">
    <property type="component" value="Unassembled WGS sequence"/>
</dbReference>
<comment type="caution">
    <text evidence="2">The sequence shown here is derived from an EMBL/GenBank/DDBJ whole genome shotgun (WGS) entry which is preliminary data.</text>
</comment>
<dbReference type="EMBL" id="JASSZA010000001">
    <property type="protein sequence ID" value="KAK2120815.1"/>
    <property type="molecule type" value="Genomic_DNA"/>
</dbReference>
<gene>
    <name evidence="2" type="ORF">P7K49_002201</name>
</gene>
<feature type="compositionally biased region" description="Basic residues" evidence="1">
    <location>
        <begin position="375"/>
        <end position="385"/>
    </location>
</feature>
<sequence>MFELQNAHDLHSFPQLPPTPLPHQKRLKQIAKQSPQSVRPIKEKLRERGGCAHLQVGALWEGEVTDLGSGEHPNIHPCRDWQTRPRLAALCYDLEANTKARPELGAPLCGLLGQPLCWLPRPGGGRDRAPRDGRGSSQPQETKVSRKPQPHPAEPDPSPKLQEPESRRSPQALLGRTRQPSHQLLPWAQDLGAELRGAAAIRPEIPDFQGARIPGSITRPSPQTTDTNRQGENGRGRTGHPPQDPRGLSKDSGADGRGLRTELWPRGRGRARTRGIPTLWGPHRVRWTWRGPTSAFAVTPLDRAPHGRETSSPPSEPLRRGHGARALLLGRNPCGAGVGDRGLGRPEDSGPRLALSPGDHRSHGLAGSAGWAGRATRRRQHLGCGRRREPFRGDHQPHRDVGQKAPSSKAPMGVGSRSPRRVQEGFREAERGELWGVGLTGVGRVRVGRIRGTKGHREGGSRSRGKQVVATG</sequence>
<proteinExistence type="predicted"/>
<feature type="compositionally biased region" description="Basic and acidic residues" evidence="1">
    <location>
        <begin position="124"/>
        <end position="134"/>
    </location>
</feature>
<feature type="compositionally biased region" description="Basic and acidic residues" evidence="1">
    <location>
        <begin position="247"/>
        <end position="265"/>
    </location>
</feature>
<feature type="region of interest" description="Disordered" evidence="1">
    <location>
        <begin position="204"/>
        <end position="275"/>
    </location>
</feature>
<evidence type="ECO:0000313" key="3">
    <source>
        <dbReference type="Proteomes" id="UP001266305"/>
    </source>
</evidence>
<feature type="region of interest" description="Disordered" evidence="1">
    <location>
        <begin position="121"/>
        <end position="183"/>
    </location>
</feature>
<protein>
    <submittedName>
        <fullName evidence="2">Uncharacterized protein</fullName>
    </submittedName>
</protein>